<evidence type="ECO:0000256" key="1">
    <source>
        <dbReference type="ARBA" id="ARBA00023065"/>
    </source>
</evidence>
<evidence type="ECO:0000256" key="3">
    <source>
        <dbReference type="PROSITE-ProRule" id="PRU01360"/>
    </source>
</evidence>
<comment type="caution">
    <text evidence="8">The sequence shown here is derived from an EMBL/GenBank/DDBJ whole genome shotgun (WGS) entry which is preliminary data.</text>
</comment>
<reference evidence="8 9" key="1">
    <citation type="submission" date="2021-04" db="EMBL/GenBank/DDBJ databases">
        <authorList>
            <person name="Pira H."/>
            <person name="Risdian C."/>
            <person name="Wink J."/>
        </authorList>
    </citation>
    <scope>NUCLEOTIDE SEQUENCE [LARGE SCALE GENOMIC DNA]</scope>
    <source>
        <strain evidence="8 9">WHA3</strain>
    </source>
</reference>
<feature type="chain" id="PRO_5046823306" evidence="5">
    <location>
        <begin position="27"/>
        <end position="760"/>
    </location>
</feature>
<feature type="signal peptide" evidence="5">
    <location>
        <begin position="1"/>
        <end position="26"/>
    </location>
</feature>
<keyword evidence="2 4" id="KW-0798">TonB box</keyword>
<proteinExistence type="inferred from homology"/>
<dbReference type="PANTHER" id="PTHR32552">
    <property type="entry name" value="FERRICHROME IRON RECEPTOR-RELATED"/>
    <property type="match status" value="1"/>
</dbReference>
<dbReference type="RefSeq" id="WP_218445963.1">
    <property type="nucleotide sequence ID" value="NZ_JAGSPA010000003.1"/>
</dbReference>
<sequence length="760" mass="81272">MEKRLAFAMAAGGILSALSAPTYAQAEDASGAQAGAADTDQGGVIVVTASRRSESLQDAPLAISVIDSETFVDSGLVSIEDILDYTPGANVTSDGATGQGQIILRAISQESSVPVTAVYLDDVPLTSATPFAAAADYFLDGIMGELERVEVLKGPQGTLYGAGAMGGVVRYVTRDPALSVARGSFSADLSSTKNGGLTQLYRGVVSMPIVEDRIGLTVGGFWNDRGGYIDRLDPETLDIVEKDYNTSRNWGGNAASLFEMSDRASLKVTGMYQKNRTRGNNRINLTAPAGTSPVYTPVEGRLSFAAYEPADVAIVTKKADATFKLDLDWAEFTSVTGFSHYEATTTDDQGNDPSTLISLDVGLGLPIGTTTSVPAIFYSDSDRFTQELRLVSQGMNTVDWILGAFYVKENTSNSQLVVAQPYDLTLFDVDFPATYEEIAIYGDVTYNITPNFDVTGGLRFSHNDFESDFDFSGLLIGAVDLNSKTSDDVLTYLFNARFRPSDDLSLYVRIASGYRPGNVNVPITDLVTGRTASSVIESDSLWSYEVGAKGWLADGRIRYDLALWYVDWSNFQAAVEINGIGTSGNAGVGMQSYGFEASADFEISDNFSLVGTLAHAKGELGGDSLELGGLKGEQTRFIPEWTGSLRAKYDYEIGSLDGNATLGARYVGEYTTVYRGGFSQALMQNVGFGEIEFPIDDYVLVDLSASITSGRVTFTAYATNLLNEYAYSNAGADDTGLGVYLAGAGVVEPRRIGGSIKFAF</sequence>
<feature type="domain" description="TonB-dependent receptor plug" evidence="7">
    <location>
        <begin position="56"/>
        <end position="168"/>
    </location>
</feature>
<keyword evidence="3" id="KW-1134">Transmembrane beta strand</keyword>
<dbReference type="PROSITE" id="PS52016">
    <property type="entry name" value="TONB_DEPENDENT_REC_3"/>
    <property type="match status" value="1"/>
</dbReference>
<name>A0ABS6SFF8_9SPHN</name>
<protein>
    <submittedName>
        <fullName evidence="8">TonB-dependent receptor</fullName>
    </submittedName>
</protein>
<keyword evidence="3" id="KW-0812">Transmembrane</keyword>
<dbReference type="Pfam" id="PF00593">
    <property type="entry name" value="TonB_dep_Rec_b-barrel"/>
    <property type="match status" value="1"/>
</dbReference>
<evidence type="ECO:0000313" key="9">
    <source>
        <dbReference type="Proteomes" id="UP000722336"/>
    </source>
</evidence>
<evidence type="ECO:0000256" key="4">
    <source>
        <dbReference type="RuleBase" id="RU003357"/>
    </source>
</evidence>
<keyword evidence="3" id="KW-0998">Cell outer membrane</keyword>
<dbReference type="Pfam" id="PF07715">
    <property type="entry name" value="Plug"/>
    <property type="match status" value="1"/>
</dbReference>
<gene>
    <name evidence="8" type="ORF">KCG44_10105</name>
</gene>
<evidence type="ECO:0000313" key="8">
    <source>
        <dbReference type="EMBL" id="MBV7257134.1"/>
    </source>
</evidence>
<organism evidence="8 9">
    <name type="scientific">Pacificimonas pallii</name>
    <dbReference type="NCBI Taxonomy" id="2827236"/>
    <lineage>
        <taxon>Bacteria</taxon>
        <taxon>Pseudomonadati</taxon>
        <taxon>Pseudomonadota</taxon>
        <taxon>Alphaproteobacteria</taxon>
        <taxon>Sphingomonadales</taxon>
        <taxon>Sphingosinicellaceae</taxon>
        <taxon>Pacificimonas</taxon>
    </lineage>
</organism>
<evidence type="ECO:0000256" key="5">
    <source>
        <dbReference type="SAM" id="SignalP"/>
    </source>
</evidence>
<dbReference type="InterPro" id="IPR012910">
    <property type="entry name" value="Plug_dom"/>
</dbReference>
<accession>A0ABS6SFF8</accession>
<evidence type="ECO:0000259" key="7">
    <source>
        <dbReference type="Pfam" id="PF07715"/>
    </source>
</evidence>
<keyword evidence="1" id="KW-0406">Ion transport</keyword>
<dbReference type="CDD" id="cd01347">
    <property type="entry name" value="ligand_gated_channel"/>
    <property type="match status" value="1"/>
</dbReference>
<dbReference type="InterPro" id="IPR039426">
    <property type="entry name" value="TonB-dep_rcpt-like"/>
</dbReference>
<dbReference type="EMBL" id="JAGSPA010000003">
    <property type="protein sequence ID" value="MBV7257134.1"/>
    <property type="molecule type" value="Genomic_DNA"/>
</dbReference>
<feature type="domain" description="TonB-dependent receptor-like beta-barrel" evidence="6">
    <location>
        <begin position="272"/>
        <end position="721"/>
    </location>
</feature>
<evidence type="ECO:0000259" key="6">
    <source>
        <dbReference type="Pfam" id="PF00593"/>
    </source>
</evidence>
<dbReference type="PANTHER" id="PTHR32552:SF81">
    <property type="entry name" value="TONB-DEPENDENT OUTER MEMBRANE RECEPTOR"/>
    <property type="match status" value="1"/>
</dbReference>
<comment type="similarity">
    <text evidence="3 4">Belongs to the TonB-dependent receptor family.</text>
</comment>
<keyword evidence="3" id="KW-0813">Transport</keyword>
<dbReference type="InterPro" id="IPR000531">
    <property type="entry name" value="Beta-barrel_TonB"/>
</dbReference>
<evidence type="ECO:0000256" key="2">
    <source>
        <dbReference type="ARBA" id="ARBA00023077"/>
    </source>
</evidence>
<comment type="subcellular location">
    <subcellularLocation>
        <location evidence="3">Cell outer membrane</location>
        <topology evidence="3">Multi-pass membrane protein</topology>
    </subcellularLocation>
</comment>
<keyword evidence="5" id="KW-0732">Signal</keyword>
<keyword evidence="8" id="KW-0675">Receptor</keyword>
<dbReference type="Proteomes" id="UP000722336">
    <property type="component" value="Unassembled WGS sequence"/>
</dbReference>
<keyword evidence="9" id="KW-1185">Reference proteome</keyword>
<keyword evidence="3 4" id="KW-0472">Membrane</keyword>